<dbReference type="PRINTS" id="PR00451">
    <property type="entry name" value="CHITINBINDNG"/>
</dbReference>
<feature type="domain" description="Chitin-binding type-1" evidence="3">
    <location>
        <begin position="63"/>
        <end position="105"/>
    </location>
</feature>
<evidence type="ECO:0000313" key="5">
    <source>
        <dbReference type="Proteomes" id="UP000027730"/>
    </source>
</evidence>
<dbReference type="CDD" id="cd00035">
    <property type="entry name" value="ChtBD1"/>
    <property type="match status" value="1"/>
</dbReference>
<dbReference type="PROSITE" id="PS00026">
    <property type="entry name" value="CHIT_BIND_I_1"/>
    <property type="match status" value="1"/>
</dbReference>
<protein>
    <recommendedName>
        <fullName evidence="3">Chitin-binding type-1 domain-containing protein</fullName>
    </recommendedName>
</protein>
<comment type="caution">
    <text evidence="2">Lacks conserved residue(s) required for the propagation of feature annotation.</text>
</comment>
<dbReference type="InterPro" id="IPR001002">
    <property type="entry name" value="Chitin-bd_1"/>
</dbReference>
<dbReference type="SUPFAM" id="SSF57016">
    <property type="entry name" value="Plant lectins/antimicrobial peptides"/>
    <property type="match status" value="1"/>
</dbReference>
<keyword evidence="1 2" id="KW-0147">Chitin-binding</keyword>
<dbReference type="EMBL" id="KL584702">
    <property type="protein sequence ID" value="KEQ77888.1"/>
    <property type="molecule type" value="Genomic_DNA"/>
</dbReference>
<evidence type="ECO:0000256" key="2">
    <source>
        <dbReference type="PROSITE-ProRule" id="PRU00261"/>
    </source>
</evidence>
<dbReference type="InterPro" id="IPR036861">
    <property type="entry name" value="Endochitinase-like_sf"/>
</dbReference>
<dbReference type="RefSeq" id="XP_013432252.1">
    <property type="nucleotide sequence ID" value="XM_013576798.1"/>
</dbReference>
<evidence type="ECO:0000256" key="1">
    <source>
        <dbReference type="ARBA" id="ARBA00022669"/>
    </source>
</evidence>
<dbReference type="Proteomes" id="UP000027730">
    <property type="component" value="Unassembled WGS sequence"/>
</dbReference>
<feature type="disulfide bond" evidence="2">
    <location>
        <begin position="78"/>
        <end position="92"/>
    </location>
</feature>
<dbReference type="HOGENOM" id="CLU_1326134_0_0_1"/>
<dbReference type="OrthoDB" id="5985073at2759"/>
<dbReference type="Gene3D" id="3.30.60.10">
    <property type="entry name" value="Endochitinase-like"/>
    <property type="match status" value="1"/>
</dbReference>
<sequence length="207" mass="21153">MPYSIEFPSITLDIHPTFSPAVVNNTMNPTTSFSNQTTSMTLAIHPTLSPSTTSGNNCTNSSLGACGPGIGSCPSGLCCSGYGYCGSNSSYCGTNCMPNFGVCGFNASQPSYSFSYAPLSTSAPLDDGTGAAGIITGDLAQSVSPTTTFSYALESTESVMSSALPTMTEISFEPLSTTCTAVKSTLATGSYQDASVTTVTVLKTIKC</sequence>
<proteinExistence type="predicted"/>
<organism evidence="4 5">
    <name type="scientific">Aureobasidium namibiae CBS 147.97</name>
    <dbReference type="NCBI Taxonomy" id="1043004"/>
    <lineage>
        <taxon>Eukaryota</taxon>
        <taxon>Fungi</taxon>
        <taxon>Dikarya</taxon>
        <taxon>Ascomycota</taxon>
        <taxon>Pezizomycotina</taxon>
        <taxon>Dothideomycetes</taxon>
        <taxon>Dothideomycetidae</taxon>
        <taxon>Dothideales</taxon>
        <taxon>Saccotheciaceae</taxon>
        <taxon>Aureobasidium</taxon>
    </lineage>
</organism>
<dbReference type="PROSITE" id="PS50941">
    <property type="entry name" value="CHIT_BIND_I_2"/>
    <property type="match status" value="1"/>
</dbReference>
<keyword evidence="2" id="KW-1015">Disulfide bond</keyword>
<reference evidence="4 5" key="1">
    <citation type="journal article" date="2014" name="BMC Genomics">
        <title>Genome sequencing of four Aureobasidium pullulans varieties: biotechnological potential, stress tolerance, and description of new species.</title>
        <authorList>
            <person name="Gostin Ar C."/>
            <person name="Ohm R.A."/>
            <person name="Kogej T."/>
            <person name="Sonjak S."/>
            <person name="Turk M."/>
            <person name="Zajc J."/>
            <person name="Zalar P."/>
            <person name="Grube M."/>
            <person name="Sun H."/>
            <person name="Han J."/>
            <person name="Sharma A."/>
            <person name="Chiniquy J."/>
            <person name="Ngan C.Y."/>
            <person name="Lipzen A."/>
            <person name="Barry K."/>
            <person name="Grigoriev I.V."/>
            <person name="Gunde-Cimerman N."/>
        </authorList>
    </citation>
    <scope>NUCLEOTIDE SEQUENCE [LARGE SCALE GENOMIC DNA]</scope>
    <source>
        <strain evidence="4 5">CBS 147.97</strain>
    </source>
</reference>
<dbReference type="InterPro" id="IPR018371">
    <property type="entry name" value="Chitin-binding_1_CS"/>
</dbReference>
<name>A0A074WXG9_9PEZI</name>
<evidence type="ECO:0000313" key="4">
    <source>
        <dbReference type="EMBL" id="KEQ77888.1"/>
    </source>
</evidence>
<dbReference type="GO" id="GO:0008061">
    <property type="term" value="F:chitin binding"/>
    <property type="evidence" value="ECO:0007669"/>
    <property type="project" value="UniProtKB-UniRule"/>
</dbReference>
<keyword evidence="5" id="KW-1185">Reference proteome</keyword>
<gene>
    <name evidence="4" type="ORF">M436DRAFT_69049</name>
</gene>
<accession>A0A074WXG9</accession>
<dbReference type="AlphaFoldDB" id="A0A074WXG9"/>
<feature type="disulfide bond" evidence="2">
    <location>
        <begin position="73"/>
        <end position="85"/>
    </location>
</feature>
<dbReference type="GeneID" id="25414517"/>
<evidence type="ECO:0000259" key="3">
    <source>
        <dbReference type="PROSITE" id="PS50941"/>
    </source>
</evidence>
<dbReference type="STRING" id="1043004.A0A074WXG9"/>